<dbReference type="Pfam" id="PF01266">
    <property type="entry name" value="DAO"/>
    <property type="match status" value="1"/>
</dbReference>
<dbReference type="PANTHER" id="PTHR13847">
    <property type="entry name" value="SARCOSINE DEHYDROGENASE-RELATED"/>
    <property type="match status" value="1"/>
</dbReference>
<dbReference type="Proteomes" id="UP000324585">
    <property type="component" value="Unassembled WGS sequence"/>
</dbReference>
<sequence length="548" mass="58855">MPSVAQPPLSLSPWSAATTQERHACGAVNVRHKADAMNRTCSDAVRSAWQTDQHVPLTQMRGALTFVPGAAYVGALCAERVSNRVGYGKAQVSVTSEWRRGRTERHRPASLAQKAQLSTGRALRASAATMASGGKQEEIEYDVVILGAGIIGAATAYYLSRQVEGVDTPRVRVLVIEREAVACSSSGKAGGFLARTWGDGGDTQQLHRVSFALHEQLAAELQLTSYRKVNTLQAQPFRKGANASSWLSGDACRSSLMDDTTNTAQVTPFELTARLMQEAQAAGVELVHETACGFELHRPSGPHDEAGSRREVASVRTQSGKVFRCRKVLIAMGVWSTTVAAWLDAGAKGRAQLQLPLEGILSTSLVFERKQKVLDEPFAVFCGEDRNGCHLELYPRANGDLYVCGMGGSEILDIHRVVPGGDIEAPSRVRPSASRLDAAMNTLRAIAPGLVGEDGGPDIVQACIRPCAPDAKPLMGRLGRSNAFIATGHNCWGILWGPASGKAMAELLLTGKSATLDLSPFEPTRFMPQKLRRSRQNAATGEEVGEFW</sequence>
<feature type="domain" description="FAD dependent oxidoreductase" evidence="1">
    <location>
        <begin position="142"/>
        <end position="507"/>
    </location>
</feature>
<reference evidence="3" key="1">
    <citation type="journal article" date="2019" name="Nat. Commun.">
        <title>Expansion of phycobilisome linker gene families in mesophilic red algae.</title>
        <authorList>
            <person name="Lee J."/>
            <person name="Kim D."/>
            <person name="Bhattacharya D."/>
            <person name="Yoon H.S."/>
        </authorList>
    </citation>
    <scope>NUCLEOTIDE SEQUENCE [LARGE SCALE GENOMIC DNA]</scope>
    <source>
        <strain evidence="3">CCMP 1328</strain>
    </source>
</reference>
<dbReference type="InterPro" id="IPR006076">
    <property type="entry name" value="FAD-dep_OxRdtase"/>
</dbReference>
<dbReference type="SUPFAM" id="SSF51905">
    <property type="entry name" value="FAD/NAD(P)-binding domain"/>
    <property type="match status" value="1"/>
</dbReference>
<dbReference type="EMBL" id="VRMN01000012">
    <property type="protein sequence ID" value="KAA8491644.1"/>
    <property type="molecule type" value="Genomic_DNA"/>
</dbReference>
<dbReference type="Gene3D" id="3.50.50.60">
    <property type="entry name" value="FAD/NAD(P)-binding domain"/>
    <property type="match status" value="2"/>
</dbReference>
<dbReference type="AlphaFoldDB" id="A0A5J4YLS2"/>
<accession>A0A5J4YLS2</accession>
<keyword evidence="3" id="KW-1185">Reference proteome</keyword>
<dbReference type="InterPro" id="IPR036188">
    <property type="entry name" value="FAD/NAD-bd_sf"/>
</dbReference>
<name>A0A5J4YLS2_PORPP</name>
<evidence type="ECO:0000313" key="3">
    <source>
        <dbReference type="Proteomes" id="UP000324585"/>
    </source>
</evidence>
<proteinExistence type="predicted"/>
<dbReference type="GO" id="GO:0005737">
    <property type="term" value="C:cytoplasm"/>
    <property type="evidence" value="ECO:0007669"/>
    <property type="project" value="TreeGrafter"/>
</dbReference>
<dbReference type="OMA" id="RPFNEAY"/>
<dbReference type="OrthoDB" id="4530at2759"/>
<dbReference type="PANTHER" id="PTHR13847:SF150">
    <property type="entry name" value="OXIDOREDUCTASE TDA3-RELATED"/>
    <property type="match status" value="1"/>
</dbReference>
<protein>
    <submittedName>
        <fullName evidence="2">Putative oxidoreductase</fullName>
    </submittedName>
</protein>
<evidence type="ECO:0000259" key="1">
    <source>
        <dbReference type="Pfam" id="PF01266"/>
    </source>
</evidence>
<gene>
    <name evidence="2" type="ORF">FVE85_9691</name>
</gene>
<comment type="caution">
    <text evidence="2">The sequence shown here is derived from an EMBL/GenBank/DDBJ whole genome shotgun (WGS) entry which is preliminary data.</text>
</comment>
<organism evidence="2 3">
    <name type="scientific">Porphyridium purpureum</name>
    <name type="common">Red alga</name>
    <name type="synonym">Porphyridium cruentum</name>
    <dbReference type="NCBI Taxonomy" id="35688"/>
    <lineage>
        <taxon>Eukaryota</taxon>
        <taxon>Rhodophyta</taxon>
        <taxon>Bangiophyceae</taxon>
        <taxon>Porphyridiales</taxon>
        <taxon>Porphyridiaceae</taxon>
        <taxon>Porphyridium</taxon>
    </lineage>
</organism>
<evidence type="ECO:0000313" key="2">
    <source>
        <dbReference type="EMBL" id="KAA8491644.1"/>
    </source>
</evidence>